<evidence type="ECO:0000313" key="3">
    <source>
        <dbReference type="Proteomes" id="UP000076923"/>
    </source>
</evidence>
<feature type="transmembrane region" description="Helical" evidence="1">
    <location>
        <begin position="103"/>
        <end position="124"/>
    </location>
</feature>
<protein>
    <submittedName>
        <fullName evidence="2">Uncharacterized protein</fullName>
    </submittedName>
</protein>
<dbReference type="OrthoDB" id="1433853at2"/>
<reference evidence="2 3" key="1">
    <citation type="submission" date="2016-02" db="EMBL/GenBank/DDBJ databases">
        <title>Draft genome sequence of Polaribacter atrinae KACC17473.</title>
        <authorList>
            <person name="Shin S.-K."/>
            <person name="Yi H."/>
        </authorList>
    </citation>
    <scope>NUCLEOTIDE SEQUENCE [LARGE SCALE GENOMIC DNA]</scope>
    <source>
        <strain evidence="2 3">KACC 17473</strain>
    </source>
</reference>
<evidence type="ECO:0000256" key="1">
    <source>
        <dbReference type="SAM" id="Phobius"/>
    </source>
</evidence>
<name>A0A176T5L3_9FLAO</name>
<keyword evidence="1" id="KW-0472">Membrane</keyword>
<sequence>MEENTNNAIFTLMQKVVDKLDAISKDVNNIDQTELSHVFSEENKELKNLIETTISNQHVLDQKILSKKEIDDSIKENAVTPNVNNYTEFSLLGSKSHFKPKTLIIMLFSLLIIWSSIKYLPAYFINNSSLSKEKEEYELFYNYVYLKDFKNNENTIANDILKKIKQKDTLFMKEYHTLLSTYQREIKKQELKEELKLLDNNDR</sequence>
<accession>A0A176T5L3</accession>
<evidence type="ECO:0000313" key="2">
    <source>
        <dbReference type="EMBL" id="OAD42951.1"/>
    </source>
</evidence>
<keyword evidence="1" id="KW-1133">Transmembrane helix</keyword>
<dbReference type="RefSeq" id="WP_068451366.1">
    <property type="nucleotide sequence ID" value="NZ_CP150660.1"/>
</dbReference>
<dbReference type="Proteomes" id="UP000076923">
    <property type="component" value="Unassembled WGS sequence"/>
</dbReference>
<gene>
    <name evidence="2" type="ORF">LPB303_13825</name>
</gene>
<keyword evidence="1" id="KW-0812">Transmembrane</keyword>
<dbReference type="AlphaFoldDB" id="A0A176T5L3"/>
<comment type="caution">
    <text evidence="2">The sequence shown here is derived from an EMBL/GenBank/DDBJ whole genome shotgun (WGS) entry which is preliminary data.</text>
</comment>
<organism evidence="2 3">
    <name type="scientific">Polaribacter atrinae</name>
    <dbReference type="NCBI Taxonomy" id="1333662"/>
    <lineage>
        <taxon>Bacteria</taxon>
        <taxon>Pseudomonadati</taxon>
        <taxon>Bacteroidota</taxon>
        <taxon>Flavobacteriia</taxon>
        <taxon>Flavobacteriales</taxon>
        <taxon>Flavobacteriaceae</taxon>
    </lineage>
</organism>
<keyword evidence="3" id="KW-1185">Reference proteome</keyword>
<dbReference type="STRING" id="1333662.LPB303_13825"/>
<dbReference type="EMBL" id="LVWE01000057">
    <property type="protein sequence ID" value="OAD42951.1"/>
    <property type="molecule type" value="Genomic_DNA"/>
</dbReference>
<proteinExistence type="predicted"/>